<protein>
    <submittedName>
        <fullName evidence="1">Uncharacterized protein</fullName>
    </submittedName>
</protein>
<dbReference type="Proteomes" id="UP000028547">
    <property type="component" value="Unassembled WGS sequence"/>
</dbReference>
<proteinExistence type="predicted"/>
<comment type="caution">
    <text evidence="1">The sequence shown here is derived from an EMBL/GenBank/DDBJ whole genome shotgun (WGS) entry which is preliminary data.</text>
</comment>
<accession>A0A084SND1</accession>
<reference evidence="1 2" key="1">
    <citation type="submission" date="2014-07" db="EMBL/GenBank/DDBJ databases">
        <title>Draft Genome Sequence of Gephyronic Acid Producer, Cystobacter violaceus Strain Cb vi76.</title>
        <authorList>
            <person name="Stevens D.C."/>
            <person name="Young J."/>
            <person name="Carmichael R."/>
            <person name="Tan J."/>
            <person name="Taylor R.E."/>
        </authorList>
    </citation>
    <scope>NUCLEOTIDE SEQUENCE [LARGE SCALE GENOMIC DNA]</scope>
    <source>
        <strain evidence="1 2">Cb vi76</strain>
    </source>
</reference>
<organism evidence="1 2">
    <name type="scientific">Archangium violaceum Cb vi76</name>
    <dbReference type="NCBI Taxonomy" id="1406225"/>
    <lineage>
        <taxon>Bacteria</taxon>
        <taxon>Pseudomonadati</taxon>
        <taxon>Myxococcota</taxon>
        <taxon>Myxococcia</taxon>
        <taxon>Myxococcales</taxon>
        <taxon>Cystobacterineae</taxon>
        <taxon>Archangiaceae</taxon>
        <taxon>Archangium</taxon>
    </lineage>
</organism>
<sequence>MWMAKGPAGRRGALKAAFDKLATEEARQELLAEASLIEVTAALEKAASLKTPAAKRRRLEEALAAIREDSVPDELQQQQIAWLEAALRELEAPRATDE</sequence>
<evidence type="ECO:0000313" key="2">
    <source>
        <dbReference type="Proteomes" id="UP000028547"/>
    </source>
</evidence>
<dbReference type="AlphaFoldDB" id="A0A084SND1"/>
<name>A0A084SND1_9BACT</name>
<dbReference type="EMBL" id="JPMI01000228">
    <property type="protein sequence ID" value="KFA89966.1"/>
    <property type="molecule type" value="Genomic_DNA"/>
</dbReference>
<gene>
    <name evidence="1" type="ORF">Q664_31485</name>
</gene>
<evidence type="ECO:0000313" key="1">
    <source>
        <dbReference type="EMBL" id="KFA89966.1"/>
    </source>
</evidence>